<feature type="domain" description="Flagellar basal body rod protein N-terminal" evidence="7">
    <location>
        <begin position="10"/>
        <end position="36"/>
    </location>
</feature>
<dbReference type="Proteomes" id="UP000028607">
    <property type="component" value="Unassembled WGS sequence"/>
</dbReference>
<evidence type="ECO:0000313" key="9">
    <source>
        <dbReference type="EMBL" id="KFE35671.1"/>
    </source>
</evidence>
<evidence type="ECO:0000259" key="8">
    <source>
        <dbReference type="Pfam" id="PF06429"/>
    </source>
</evidence>
<sequence length="136" mass="14823">MDPLKSIGEIAASGLRAQGERLKVVSENVANADSTGSTPGADPYRRKTISFGEMVDDATGATMVDVAEIGRDTSDFVLKYDPSHPAANAEGFVKMPNVNPIIEMSNMREAARSYEANLNMLETGRQMRREMIDLLK</sequence>
<evidence type="ECO:0000259" key="7">
    <source>
        <dbReference type="Pfam" id="PF00460"/>
    </source>
</evidence>
<evidence type="ECO:0000313" key="10">
    <source>
        <dbReference type="Proteomes" id="UP000028607"/>
    </source>
</evidence>
<dbReference type="Pfam" id="PF00460">
    <property type="entry name" value="Flg_bb_rod"/>
    <property type="match status" value="1"/>
</dbReference>
<keyword evidence="4 6" id="KW-0975">Bacterial flagellum</keyword>
<dbReference type="InterPro" id="IPR006299">
    <property type="entry name" value="FlgC"/>
</dbReference>
<dbReference type="AlphaFoldDB" id="A0A085TY74"/>
<evidence type="ECO:0000256" key="4">
    <source>
        <dbReference type="ARBA" id="ARBA00023143"/>
    </source>
</evidence>
<evidence type="ECO:0000256" key="3">
    <source>
        <dbReference type="ARBA" id="ARBA00017941"/>
    </source>
</evidence>
<gene>
    <name evidence="9" type="ORF">DW2_06903</name>
</gene>
<dbReference type="RefSeq" id="WP_038144863.1">
    <property type="nucleotide sequence ID" value="NZ_AQRC01000004.1"/>
</dbReference>
<comment type="subunit">
    <text evidence="5 6">The basal body constitutes a major portion of the flagellar organelle and consists of four rings (L,P,S, and M) mounted on a central rod. The rod consists of about 26 subunits of FlgG in the distal portion, and FlgB, FlgC and FlgF are thought to build up the proximal portion of the rod with about 6 subunits each.</text>
</comment>
<accession>A0A085TY74</accession>
<dbReference type="InterPro" id="IPR010930">
    <property type="entry name" value="Flg_bb/hook_C_dom"/>
</dbReference>
<dbReference type="PATRIC" id="fig|1317124.6.peg.1399"/>
<dbReference type="PANTHER" id="PTHR30435:SF2">
    <property type="entry name" value="FLAGELLAR BASAL-BODY ROD PROTEIN FLGC"/>
    <property type="match status" value="1"/>
</dbReference>
<dbReference type="NCBIfam" id="TIGR01395">
    <property type="entry name" value="FlgC"/>
    <property type="match status" value="1"/>
</dbReference>
<dbReference type="EMBL" id="AQRC01000004">
    <property type="protein sequence ID" value="KFE35671.1"/>
    <property type="molecule type" value="Genomic_DNA"/>
</dbReference>
<dbReference type="PANTHER" id="PTHR30435">
    <property type="entry name" value="FLAGELLAR PROTEIN"/>
    <property type="match status" value="1"/>
</dbReference>
<organism evidence="9 10">
    <name type="scientific">Thioclava atlantica</name>
    <dbReference type="NCBI Taxonomy" id="1317124"/>
    <lineage>
        <taxon>Bacteria</taxon>
        <taxon>Pseudomonadati</taxon>
        <taxon>Pseudomonadota</taxon>
        <taxon>Alphaproteobacteria</taxon>
        <taxon>Rhodobacterales</taxon>
        <taxon>Paracoccaceae</taxon>
        <taxon>Thioclava</taxon>
    </lineage>
</organism>
<reference evidence="10" key="1">
    <citation type="submission" date="2013-04" db="EMBL/GenBank/DDBJ databases">
        <title>Thioclava sp. 13D2W-2 Genome Sequencing.</title>
        <authorList>
            <person name="Lai Q."/>
            <person name="Li G."/>
            <person name="Shao Z."/>
        </authorList>
    </citation>
    <scope>NUCLEOTIDE SEQUENCE [LARGE SCALE GENOMIC DNA]</scope>
    <source>
        <strain evidence="10">13D2W-2</strain>
    </source>
</reference>
<evidence type="ECO:0000256" key="5">
    <source>
        <dbReference type="ARBA" id="ARBA00025933"/>
    </source>
</evidence>
<evidence type="ECO:0000256" key="6">
    <source>
        <dbReference type="RuleBase" id="RU362062"/>
    </source>
</evidence>
<proteinExistence type="inferred from homology"/>
<name>A0A085TY74_9RHOB</name>
<dbReference type="STRING" id="1317124.DW2_06903"/>
<comment type="subcellular location">
    <subcellularLocation>
        <location evidence="1 6">Bacterial flagellum basal body</location>
    </subcellularLocation>
</comment>
<dbReference type="InterPro" id="IPR001444">
    <property type="entry name" value="Flag_bb_rod_N"/>
</dbReference>
<evidence type="ECO:0000256" key="2">
    <source>
        <dbReference type="ARBA" id="ARBA00009677"/>
    </source>
</evidence>
<dbReference type="GO" id="GO:0071978">
    <property type="term" value="P:bacterial-type flagellum-dependent swarming motility"/>
    <property type="evidence" value="ECO:0007669"/>
    <property type="project" value="TreeGrafter"/>
</dbReference>
<dbReference type="OrthoDB" id="9813951at2"/>
<protein>
    <recommendedName>
        <fullName evidence="3 6">Flagellar basal-body rod protein FlgC</fullName>
    </recommendedName>
</protein>
<keyword evidence="10" id="KW-1185">Reference proteome</keyword>
<comment type="similarity">
    <text evidence="2">Belongs to the flagella basal body rod proteins family.</text>
</comment>
<dbReference type="GO" id="GO:0030694">
    <property type="term" value="C:bacterial-type flagellum basal body, rod"/>
    <property type="evidence" value="ECO:0007669"/>
    <property type="project" value="UniProtKB-UniRule"/>
</dbReference>
<reference evidence="9 10" key="2">
    <citation type="journal article" date="2015" name="Antonie Van Leeuwenhoek">
        <title>Thioclava indica sp. nov., isolated from surface seawater of the Indian Ocean.</title>
        <authorList>
            <person name="Liu Y."/>
            <person name="Lai Q."/>
            <person name="Du J."/>
            <person name="Xu H."/>
            <person name="Jiang L."/>
            <person name="Shao Z."/>
        </authorList>
    </citation>
    <scope>NUCLEOTIDE SEQUENCE [LARGE SCALE GENOMIC DNA]</scope>
    <source>
        <strain evidence="9 10">13D2W-2</strain>
    </source>
</reference>
<feature type="domain" description="Flagellar basal-body/hook protein C-terminal" evidence="8">
    <location>
        <begin position="90"/>
        <end position="134"/>
    </location>
</feature>
<dbReference type="eggNOG" id="COG1558">
    <property type="taxonomic scope" value="Bacteria"/>
</dbReference>
<comment type="caution">
    <text evidence="9">The sequence shown here is derived from an EMBL/GenBank/DDBJ whole genome shotgun (WGS) entry which is preliminary data.</text>
</comment>
<dbReference type="Pfam" id="PF06429">
    <property type="entry name" value="Flg_bbr_C"/>
    <property type="match status" value="1"/>
</dbReference>
<evidence type="ECO:0000256" key="1">
    <source>
        <dbReference type="ARBA" id="ARBA00004117"/>
    </source>
</evidence>